<evidence type="ECO:0000313" key="3">
    <source>
        <dbReference type="EnsemblPlants" id="Pp3c9_430V3.3"/>
    </source>
</evidence>
<dbReference type="OrthoDB" id="1938039at2759"/>
<proteinExistence type="predicted"/>
<name>A0A7I4ELC0_PHYPA</name>
<feature type="coiled-coil region" evidence="1">
    <location>
        <begin position="55"/>
        <end position="100"/>
    </location>
</feature>
<reference evidence="3 4" key="1">
    <citation type="journal article" date="2008" name="Science">
        <title>The Physcomitrella genome reveals evolutionary insights into the conquest of land by plants.</title>
        <authorList>
            <person name="Rensing S."/>
            <person name="Lang D."/>
            <person name="Zimmer A."/>
            <person name="Terry A."/>
            <person name="Salamov A."/>
            <person name="Shapiro H."/>
            <person name="Nishiyama T."/>
            <person name="Perroud P.-F."/>
            <person name="Lindquist E."/>
            <person name="Kamisugi Y."/>
            <person name="Tanahashi T."/>
            <person name="Sakakibara K."/>
            <person name="Fujita T."/>
            <person name="Oishi K."/>
            <person name="Shin-I T."/>
            <person name="Kuroki Y."/>
            <person name="Toyoda A."/>
            <person name="Suzuki Y."/>
            <person name="Hashimoto A."/>
            <person name="Yamaguchi K."/>
            <person name="Sugano A."/>
            <person name="Kohara Y."/>
            <person name="Fujiyama A."/>
            <person name="Anterola A."/>
            <person name="Aoki S."/>
            <person name="Ashton N."/>
            <person name="Barbazuk W.B."/>
            <person name="Barker E."/>
            <person name="Bennetzen J."/>
            <person name="Bezanilla M."/>
            <person name="Blankenship R."/>
            <person name="Cho S.H."/>
            <person name="Dutcher S."/>
            <person name="Estelle M."/>
            <person name="Fawcett J.A."/>
            <person name="Gundlach H."/>
            <person name="Hanada K."/>
            <person name="Heyl A."/>
            <person name="Hicks K.A."/>
            <person name="Hugh J."/>
            <person name="Lohr M."/>
            <person name="Mayer K."/>
            <person name="Melkozernov A."/>
            <person name="Murata T."/>
            <person name="Nelson D."/>
            <person name="Pils B."/>
            <person name="Prigge M."/>
            <person name="Reiss B."/>
            <person name="Renner T."/>
            <person name="Rombauts S."/>
            <person name="Rushton P."/>
            <person name="Sanderfoot A."/>
            <person name="Schween G."/>
            <person name="Shiu S.-H."/>
            <person name="Stueber K."/>
            <person name="Theodoulou F.L."/>
            <person name="Tu H."/>
            <person name="Van de Peer Y."/>
            <person name="Verrier P.J."/>
            <person name="Waters E."/>
            <person name="Wood A."/>
            <person name="Yang L."/>
            <person name="Cove D."/>
            <person name="Cuming A."/>
            <person name="Hasebe M."/>
            <person name="Lucas S."/>
            <person name="Mishler D.B."/>
            <person name="Reski R."/>
            <person name="Grigoriev I."/>
            <person name="Quatrano R.S."/>
            <person name="Boore J.L."/>
        </authorList>
    </citation>
    <scope>NUCLEOTIDE SEQUENCE [LARGE SCALE GENOMIC DNA]</scope>
    <source>
        <strain evidence="3 4">cv. Gransden 2004</strain>
    </source>
</reference>
<feature type="region of interest" description="Disordered" evidence="2">
    <location>
        <begin position="201"/>
        <end position="372"/>
    </location>
</feature>
<gene>
    <name evidence="3" type="primary">LOC112286682</name>
</gene>
<dbReference type="EnsemblPlants" id="Pp3c9_430V3.3">
    <property type="protein sequence ID" value="Pp3c9_430V3.3"/>
    <property type="gene ID" value="Pp3c9_430"/>
</dbReference>
<sequence length="372" mass="42374">MDEGDDLYGDLDEGVGVMPSLKAPFQPLQALQYDTREEVFRKKEIELTSKVESLKNELDLQVEALQQDKAVLIRNISCLFKTAQMELARKDKQMKELREENLRFKLGGARGPANVRAVLTRAGDKTNGQSKLSIDQIPHNSRITGSSDEDRRLHDSAGGAIDRVAQVALSIQSAKTGQRSTPEGSMVDGALELSVEMDSNVPSNIRKKPDSLGSQSIVENAGSDGYRVISDERKKQRRSPSRGNHHRDTNLADGGDQHSKGYFCNDKDDRSRSDRQRRDGRRNGDDGRSRHRSPDRNWDGSRSATADRDHRRIDNYLRNSNKRKRHRSSSRERERRLKDRESSRAAKTLSTNDSEFSRERERERDYSNRHQM</sequence>
<dbReference type="InParanoid" id="A0A7I4ELC0"/>
<accession>A0A7I4ELC0</accession>
<dbReference type="Proteomes" id="UP000006727">
    <property type="component" value="Chromosome 9"/>
</dbReference>
<dbReference type="RefSeq" id="XP_024384581.1">
    <property type="nucleotide sequence ID" value="XM_024528813.2"/>
</dbReference>
<evidence type="ECO:0000256" key="1">
    <source>
        <dbReference type="SAM" id="Coils"/>
    </source>
</evidence>
<feature type="compositionally biased region" description="Basic and acidic residues" evidence="2">
    <location>
        <begin position="355"/>
        <end position="372"/>
    </location>
</feature>
<dbReference type="AlphaFoldDB" id="A0A7I4ELC0"/>
<protein>
    <submittedName>
        <fullName evidence="3">Uncharacterized protein</fullName>
    </submittedName>
</protein>
<feature type="compositionally biased region" description="Polar residues" evidence="2">
    <location>
        <begin position="126"/>
        <end position="146"/>
    </location>
</feature>
<feature type="compositionally biased region" description="Basic and acidic residues" evidence="2">
    <location>
        <begin position="246"/>
        <end position="315"/>
    </location>
</feature>
<dbReference type="Gramene" id="Pp3c9_430V3.3">
    <property type="protein sequence ID" value="Pp3c9_430V3.3"/>
    <property type="gene ID" value="Pp3c9_430"/>
</dbReference>
<feature type="compositionally biased region" description="Basic residues" evidence="2">
    <location>
        <begin position="235"/>
        <end position="245"/>
    </location>
</feature>
<evidence type="ECO:0000313" key="4">
    <source>
        <dbReference type="Proteomes" id="UP000006727"/>
    </source>
</evidence>
<feature type="compositionally biased region" description="Basic and acidic residues" evidence="2">
    <location>
        <begin position="329"/>
        <end position="344"/>
    </location>
</feature>
<dbReference type="EMBL" id="ABEU02000009">
    <property type="status" value="NOT_ANNOTATED_CDS"/>
    <property type="molecule type" value="Genomic_DNA"/>
</dbReference>
<reference evidence="3" key="3">
    <citation type="submission" date="2020-12" db="UniProtKB">
        <authorList>
            <consortium name="EnsemblPlants"/>
        </authorList>
    </citation>
    <scope>IDENTIFICATION</scope>
</reference>
<feature type="region of interest" description="Disordered" evidence="2">
    <location>
        <begin position="123"/>
        <end position="154"/>
    </location>
</feature>
<dbReference type="KEGG" id="ppp:112286682"/>
<reference evidence="3 4" key="2">
    <citation type="journal article" date="2018" name="Plant J.">
        <title>The Physcomitrella patens chromosome-scale assembly reveals moss genome structure and evolution.</title>
        <authorList>
            <person name="Lang D."/>
            <person name="Ullrich K.K."/>
            <person name="Murat F."/>
            <person name="Fuchs J."/>
            <person name="Jenkins J."/>
            <person name="Haas F.B."/>
            <person name="Piednoel M."/>
            <person name="Gundlach H."/>
            <person name="Van Bel M."/>
            <person name="Meyberg R."/>
            <person name="Vives C."/>
            <person name="Morata J."/>
            <person name="Symeonidi A."/>
            <person name="Hiss M."/>
            <person name="Muchero W."/>
            <person name="Kamisugi Y."/>
            <person name="Saleh O."/>
            <person name="Blanc G."/>
            <person name="Decker E.L."/>
            <person name="van Gessel N."/>
            <person name="Grimwood J."/>
            <person name="Hayes R.D."/>
            <person name="Graham S.W."/>
            <person name="Gunter L.E."/>
            <person name="McDaniel S.F."/>
            <person name="Hoernstein S.N.W."/>
            <person name="Larsson A."/>
            <person name="Li F.W."/>
            <person name="Perroud P.F."/>
            <person name="Phillips J."/>
            <person name="Ranjan P."/>
            <person name="Rokshar D.S."/>
            <person name="Rothfels C.J."/>
            <person name="Schneider L."/>
            <person name="Shu S."/>
            <person name="Stevenson D.W."/>
            <person name="Thummler F."/>
            <person name="Tillich M."/>
            <person name="Villarreal Aguilar J.C."/>
            <person name="Widiez T."/>
            <person name="Wong G.K."/>
            <person name="Wymore A."/>
            <person name="Zhang Y."/>
            <person name="Zimmer A.D."/>
            <person name="Quatrano R.S."/>
            <person name="Mayer K.F.X."/>
            <person name="Goodstein D."/>
            <person name="Casacuberta J.M."/>
            <person name="Vandepoele K."/>
            <person name="Reski R."/>
            <person name="Cuming A.C."/>
            <person name="Tuskan G.A."/>
            <person name="Maumus F."/>
            <person name="Salse J."/>
            <person name="Schmutz J."/>
            <person name="Rensing S.A."/>
        </authorList>
    </citation>
    <scope>NUCLEOTIDE SEQUENCE [LARGE SCALE GENOMIC DNA]</scope>
    <source>
        <strain evidence="3 4">cv. Gransden 2004</strain>
    </source>
</reference>
<keyword evidence="4" id="KW-1185">Reference proteome</keyword>
<organism evidence="3 4">
    <name type="scientific">Physcomitrium patens</name>
    <name type="common">Spreading-leaved earth moss</name>
    <name type="synonym">Physcomitrella patens</name>
    <dbReference type="NCBI Taxonomy" id="3218"/>
    <lineage>
        <taxon>Eukaryota</taxon>
        <taxon>Viridiplantae</taxon>
        <taxon>Streptophyta</taxon>
        <taxon>Embryophyta</taxon>
        <taxon>Bryophyta</taxon>
        <taxon>Bryophytina</taxon>
        <taxon>Bryopsida</taxon>
        <taxon>Funariidae</taxon>
        <taxon>Funariales</taxon>
        <taxon>Funariaceae</taxon>
        <taxon>Physcomitrium</taxon>
    </lineage>
</organism>
<evidence type="ECO:0000256" key="2">
    <source>
        <dbReference type="SAM" id="MobiDB-lite"/>
    </source>
</evidence>
<dbReference type="GeneID" id="112286682"/>
<keyword evidence="1" id="KW-0175">Coiled coil</keyword>